<reference evidence="1 2" key="1">
    <citation type="journal article" date="2022" name="Genome Biol. Evol.">
        <title>The Spruce Budworm Genome: Reconstructing the Evolutionary History of Antifreeze Proteins.</title>
        <authorList>
            <person name="Beliveau C."/>
            <person name="Gagne P."/>
            <person name="Picq S."/>
            <person name="Vernygora O."/>
            <person name="Keeling C.I."/>
            <person name="Pinkney K."/>
            <person name="Doucet D."/>
            <person name="Wen F."/>
            <person name="Johnston J.S."/>
            <person name="Maaroufi H."/>
            <person name="Boyle B."/>
            <person name="Laroche J."/>
            <person name="Dewar K."/>
            <person name="Juretic N."/>
            <person name="Blackburn G."/>
            <person name="Nisole A."/>
            <person name="Brunet B."/>
            <person name="Brandao M."/>
            <person name="Lumley L."/>
            <person name="Duan J."/>
            <person name="Quan G."/>
            <person name="Lucarotti C.J."/>
            <person name="Roe A.D."/>
            <person name="Sperling F.A.H."/>
            <person name="Levesque R.C."/>
            <person name="Cusson M."/>
        </authorList>
    </citation>
    <scope>NUCLEOTIDE SEQUENCE [LARGE SCALE GENOMIC DNA]</scope>
    <source>
        <strain evidence="1">Glfc:IPQL:Cfum</strain>
    </source>
</reference>
<keyword evidence="2" id="KW-1185">Reference proteome</keyword>
<protein>
    <submittedName>
        <fullName evidence="1">Uncharacterized protein</fullName>
    </submittedName>
</protein>
<sequence>MSLECVDEPNTSGCQSKTDDSWTSVLTDTDYSEASDSEGELEVPDVTTAKAYIMQYSDYTHKAIEAIVAPQIKGGKKKPKTPKVNQIIKDIKKGKSVIIDNVALSSSDEESDEECSNHSKTNNEAAQQRQTAETMEDLVSTQASVLFVENDEPSVISLDSSLEEAVEKEKEMNCMESIQVKDSESSDDDEFEEVPEVENKSSQPVVELTLNIDNARGDDDDIFADIFAPKFEPNSINVSNIRSDIKNKTELEHFVPKVEPSDTSNKLEDKSNVCVSIDHMHIKNINPTDPVRVENIVETTLERSLTPNKTLQNVDSGKASNNLTIDLPEKPKTSEETVTHVNPDLINDPAPQLNTMAEEIQNEEQDLMQEKGRLDRIGRNITEQMTKEAQELLQIFGIPYVVAPMEAEAQCAFLESLILLALLVGSDYTTGVAGVGPVTAMEILASFPFNKKQVLAETSKQVKYAKLLDGLKEFKLWVRAGKRTDNTSLKKKLRNVTLTDDFPSMRVIQAYLEPNVERSEEKFTWGELDITVLRDYAKSKFGWSQNKFDEIIKPVLARMKDRKNQKTVHDYFQRKVEFQTLEDQMSKRVKAAVQKMGPGGCLEKNPDSEESSKKTKKRKQVSKNNAKNEAGSSKPKQKRKEAYSDQVVKVVTEVKDGKSGIEINILKTDRFQEIIPQREKDKQHLLDNKLKAIEIFRKTTIDRKRKIKKRKANLPKEDAGLSESSDSE</sequence>
<gene>
    <name evidence="1" type="ORF">MSG28_002459</name>
</gene>
<organism evidence="1 2">
    <name type="scientific">Choristoneura fumiferana</name>
    <name type="common">Spruce budworm moth</name>
    <name type="synonym">Archips fumiferana</name>
    <dbReference type="NCBI Taxonomy" id="7141"/>
    <lineage>
        <taxon>Eukaryota</taxon>
        <taxon>Metazoa</taxon>
        <taxon>Ecdysozoa</taxon>
        <taxon>Arthropoda</taxon>
        <taxon>Hexapoda</taxon>
        <taxon>Insecta</taxon>
        <taxon>Pterygota</taxon>
        <taxon>Neoptera</taxon>
        <taxon>Endopterygota</taxon>
        <taxon>Lepidoptera</taxon>
        <taxon>Glossata</taxon>
        <taxon>Ditrysia</taxon>
        <taxon>Tortricoidea</taxon>
        <taxon>Tortricidae</taxon>
        <taxon>Tortricinae</taxon>
        <taxon>Choristoneura</taxon>
    </lineage>
</organism>
<evidence type="ECO:0000313" key="2">
    <source>
        <dbReference type="Proteomes" id="UP001064048"/>
    </source>
</evidence>
<dbReference type="EMBL" id="CM046103">
    <property type="protein sequence ID" value="KAI8428237.1"/>
    <property type="molecule type" value="Genomic_DNA"/>
</dbReference>
<accession>A0ACC0JW72</accession>
<name>A0ACC0JW72_CHOFU</name>
<comment type="caution">
    <text evidence="1">The sequence shown here is derived from an EMBL/GenBank/DDBJ whole genome shotgun (WGS) entry which is preliminary data.</text>
</comment>
<proteinExistence type="predicted"/>
<dbReference type="Proteomes" id="UP001064048">
    <property type="component" value="Chromosome 3"/>
</dbReference>
<evidence type="ECO:0000313" key="1">
    <source>
        <dbReference type="EMBL" id="KAI8428237.1"/>
    </source>
</evidence>